<dbReference type="InParanoid" id="A0A168QQP7"/>
<protein>
    <submittedName>
        <fullName evidence="2">Uncharacterized protein</fullName>
    </submittedName>
</protein>
<dbReference type="Proteomes" id="UP000078561">
    <property type="component" value="Unassembled WGS sequence"/>
</dbReference>
<dbReference type="AlphaFoldDB" id="A0A168QQP7"/>
<feature type="compositionally biased region" description="Polar residues" evidence="1">
    <location>
        <begin position="29"/>
        <end position="58"/>
    </location>
</feature>
<evidence type="ECO:0000313" key="3">
    <source>
        <dbReference type="Proteomes" id="UP000078561"/>
    </source>
</evidence>
<name>A0A168QQP7_ABSGL</name>
<evidence type="ECO:0000256" key="1">
    <source>
        <dbReference type="SAM" id="MobiDB-lite"/>
    </source>
</evidence>
<sequence>MDNPISNFTWIKMQSTSIKRYQSQVSPMLQTSANSTLSSKTATGSSGPKVGHTSTETQHPWHHSVDRKHYFSHMKFEVTFVTSFSRKWTFHKK</sequence>
<dbReference type="EMBL" id="LT554468">
    <property type="protein sequence ID" value="SAM05330.1"/>
    <property type="molecule type" value="Genomic_DNA"/>
</dbReference>
<keyword evidence="3" id="KW-1185">Reference proteome</keyword>
<evidence type="ECO:0000313" key="2">
    <source>
        <dbReference type="EMBL" id="SAM05330.1"/>
    </source>
</evidence>
<proteinExistence type="predicted"/>
<reference evidence="2" key="1">
    <citation type="submission" date="2016-04" db="EMBL/GenBank/DDBJ databases">
        <authorList>
            <person name="Evans L.H."/>
            <person name="Alamgir A."/>
            <person name="Owens N."/>
            <person name="Weber N.D."/>
            <person name="Virtaneva K."/>
            <person name="Barbian K."/>
            <person name="Babar A."/>
            <person name="Rosenke K."/>
        </authorList>
    </citation>
    <scope>NUCLEOTIDE SEQUENCE [LARGE SCALE GENOMIC DNA]</scope>
    <source>
        <strain evidence="2">CBS 101.48</strain>
    </source>
</reference>
<organism evidence="2">
    <name type="scientific">Absidia glauca</name>
    <name type="common">Pin mould</name>
    <dbReference type="NCBI Taxonomy" id="4829"/>
    <lineage>
        <taxon>Eukaryota</taxon>
        <taxon>Fungi</taxon>
        <taxon>Fungi incertae sedis</taxon>
        <taxon>Mucoromycota</taxon>
        <taxon>Mucoromycotina</taxon>
        <taxon>Mucoromycetes</taxon>
        <taxon>Mucorales</taxon>
        <taxon>Cunninghamellaceae</taxon>
        <taxon>Absidia</taxon>
    </lineage>
</organism>
<accession>A0A168QQP7</accession>
<gene>
    <name evidence="2" type="primary">ABSGL_11205.1 scaffold 12295</name>
</gene>
<feature type="region of interest" description="Disordered" evidence="1">
    <location>
        <begin position="29"/>
        <end position="62"/>
    </location>
</feature>